<organism evidence="5 6">
    <name type="scientific">Marmota marmota marmota</name>
    <name type="common">Alpine marmot</name>
    <dbReference type="NCBI Taxonomy" id="9994"/>
    <lineage>
        <taxon>Eukaryota</taxon>
        <taxon>Metazoa</taxon>
        <taxon>Chordata</taxon>
        <taxon>Craniata</taxon>
        <taxon>Vertebrata</taxon>
        <taxon>Euteleostomi</taxon>
        <taxon>Mammalia</taxon>
        <taxon>Eutheria</taxon>
        <taxon>Euarchontoglires</taxon>
        <taxon>Glires</taxon>
        <taxon>Rodentia</taxon>
        <taxon>Sciuromorpha</taxon>
        <taxon>Sciuridae</taxon>
        <taxon>Xerinae</taxon>
        <taxon>Marmotini</taxon>
        <taxon>Marmota</taxon>
    </lineage>
</organism>
<dbReference type="SUPFAM" id="SSF100895">
    <property type="entry name" value="Kazal-type serine protease inhibitors"/>
    <property type="match status" value="1"/>
</dbReference>
<name>A0A8C5ZYL6_MARMA</name>
<dbReference type="PANTHER" id="PTHR47499">
    <property type="entry name" value="SERINE PROTEASE INHIBITOR KAZAL-TYPE 7 SPINK7"/>
    <property type="match status" value="1"/>
</dbReference>
<dbReference type="InterPro" id="IPR050159">
    <property type="entry name" value="Kazal-type_SerProtInhib"/>
</dbReference>
<feature type="domain" description="Kazal-like" evidence="4">
    <location>
        <begin position="25"/>
        <end position="87"/>
    </location>
</feature>
<accession>A0A8C5ZYL6</accession>
<sequence>VEKMKMFFLAILVSGYFSYVFGEMTFTVILCNYYQKKSVQREHTCSIRASPLCASNNVTYPNSCVFCFANIALNLTLTVQYNGICRKSAS</sequence>
<keyword evidence="6" id="KW-1185">Reference proteome</keyword>
<dbReference type="InterPro" id="IPR002350">
    <property type="entry name" value="Kazal_dom"/>
</dbReference>
<dbReference type="GO" id="GO:0005576">
    <property type="term" value="C:extracellular region"/>
    <property type="evidence" value="ECO:0007669"/>
    <property type="project" value="UniProtKB-SubCell"/>
</dbReference>
<keyword evidence="2" id="KW-0964">Secreted</keyword>
<keyword evidence="3" id="KW-1015">Disulfide bond</keyword>
<dbReference type="SMART" id="SM00280">
    <property type="entry name" value="KAZAL"/>
    <property type="match status" value="1"/>
</dbReference>
<proteinExistence type="predicted"/>
<dbReference type="PROSITE" id="PS51465">
    <property type="entry name" value="KAZAL_2"/>
    <property type="match status" value="1"/>
</dbReference>
<evidence type="ECO:0000256" key="3">
    <source>
        <dbReference type="ARBA" id="ARBA00023157"/>
    </source>
</evidence>
<reference evidence="5" key="2">
    <citation type="submission" date="2025-09" db="UniProtKB">
        <authorList>
            <consortium name="Ensembl"/>
        </authorList>
    </citation>
    <scope>IDENTIFICATION</scope>
</reference>
<dbReference type="GeneTree" id="ENSGT00860000135710"/>
<evidence type="ECO:0000313" key="6">
    <source>
        <dbReference type="Proteomes" id="UP000694407"/>
    </source>
</evidence>
<dbReference type="PANTHER" id="PTHR47499:SF6">
    <property type="entry name" value="SERINE PROTEASE INHIBITOR KAZAL-TYPE 6"/>
    <property type="match status" value="1"/>
</dbReference>
<dbReference type="InterPro" id="IPR036058">
    <property type="entry name" value="Kazal_dom_sf"/>
</dbReference>
<dbReference type="Proteomes" id="UP000694407">
    <property type="component" value="Unplaced"/>
</dbReference>
<dbReference type="AlphaFoldDB" id="A0A8C5ZYL6"/>
<dbReference type="PROSITE" id="PS00282">
    <property type="entry name" value="KAZAL_1"/>
    <property type="match status" value="1"/>
</dbReference>
<evidence type="ECO:0000313" key="5">
    <source>
        <dbReference type="Ensembl" id="ENSMMMP00000021562.1"/>
    </source>
</evidence>
<reference evidence="5" key="1">
    <citation type="submission" date="2025-08" db="UniProtKB">
        <authorList>
            <consortium name="Ensembl"/>
        </authorList>
    </citation>
    <scope>IDENTIFICATION</scope>
</reference>
<dbReference type="Ensembl" id="ENSMMMT00000024472.1">
    <property type="protein sequence ID" value="ENSMMMP00000021562.1"/>
    <property type="gene ID" value="ENSMMMG00000018983.1"/>
</dbReference>
<evidence type="ECO:0000256" key="1">
    <source>
        <dbReference type="ARBA" id="ARBA00004613"/>
    </source>
</evidence>
<protein>
    <recommendedName>
        <fullName evidence="4">Kazal-like domain-containing protein</fullName>
    </recommendedName>
</protein>
<evidence type="ECO:0000256" key="2">
    <source>
        <dbReference type="ARBA" id="ARBA00022525"/>
    </source>
</evidence>
<comment type="subcellular location">
    <subcellularLocation>
        <location evidence="1">Secreted</location>
    </subcellularLocation>
</comment>
<dbReference type="CDD" id="cd00104">
    <property type="entry name" value="KAZAL_FS"/>
    <property type="match status" value="1"/>
</dbReference>
<evidence type="ECO:0000259" key="4">
    <source>
        <dbReference type="PROSITE" id="PS51465"/>
    </source>
</evidence>
<dbReference type="Gene3D" id="3.30.60.30">
    <property type="match status" value="1"/>
</dbReference>
<dbReference type="Pfam" id="PF07648">
    <property type="entry name" value="Kazal_2"/>
    <property type="match status" value="1"/>
</dbReference>